<dbReference type="Gene3D" id="1.10.357.10">
    <property type="entry name" value="Tetracycline Repressor, domain 2"/>
    <property type="match status" value="1"/>
</dbReference>
<evidence type="ECO:0000256" key="5">
    <source>
        <dbReference type="PROSITE-ProRule" id="PRU00335"/>
    </source>
</evidence>
<evidence type="ECO:0000256" key="1">
    <source>
        <dbReference type="ARBA" id="ARBA00022491"/>
    </source>
</evidence>
<accession>A0A4R3VBM6</accession>
<dbReference type="EMBL" id="SMBU01000006">
    <property type="protein sequence ID" value="TCV01193.1"/>
    <property type="molecule type" value="Genomic_DNA"/>
</dbReference>
<comment type="caution">
    <text evidence="8">The sequence shown here is derived from an EMBL/GenBank/DDBJ whole genome shotgun (WGS) entry which is preliminary data.</text>
</comment>
<dbReference type="InterPro" id="IPR009057">
    <property type="entry name" value="Homeodomain-like_sf"/>
</dbReference>
<dbReference type="InterPro" id="IPR023772">
    <property type="entry name" value="DNA-bd_HTH_TetR-type_CS"/>
</dbReference>
<keyword evidence="2" id="KW-0805">Transcription regulation</keyword>
<evidence type="ECO:0000259" key="7">
    <source>
        <dbReference type="PROSITE" id="PS50977"/>
    </source>
</evidence>
<feature type="region of interest" description="Disordered" evidence="6">
    <location>
        <begin position="1"/>
        <end position="21"/>
    </location>
</feature>
<dbReference type="PROSITE" id="PS01081">
    <property type="entry name" value="HTH_TETR_1"/>
    <property type="match status" value="1"/>
</dbReference>
<name>A0A4R3VBM6_ROSSA</name>
<evidence type="ECO:0000256" key="3">
    <source>
        <dbReference type="ARBA" id="ARBA00023125"/>
    </source>
</evidence>
<dbReference type="PANTHER" id="PTHR30055:SF234">
    <property type="entry name" value="HTH-TYPE TRANSCRIPTIONAL REGULATOR BETI"/>
    <property type="match status" value="1"/>
</dbReference>
<dbReference type="SUPFAM" id="SSF46689">
    <property type="entry name" value="Homeodomain-like"/>
    <property type="match status" value="1"/>
</dbReference>
<feature type="domain" description="HTH tetR-type" evidence="7">
    <location>
        <begin position="22"/>
        <end position="82"/>
    </location>
</feature>
<proteinExistence type="predicted"/>
<dbReference type="PRINTS" id="PR00455">
    <property type="entry name" value="HTHTETR"/>
</dbReference>
<keyword evidence="1" id="KW-0678">Repressor</keyword>
<dbReference type="Proteomes" id="UP000295110">
    <property type="component" value="Unassembled WGS sequence"/>
</dbReference>
<sequence length="209" mass="21851">MNESSQTSSKAGPRAPRRDRGHARVEVLLSAAAQVFADKGYEAATTTEIAAAAQSSIGSLYQFFPTKQAVALALIRQQSADLGARLAAMAEASAGWDVDEVARRLAGALVDFRASHPSFARLIDTPGAPEAVVLDVRRGMRLQLAAILAPHAPALGRARLMAVAAVVQQVMKSAVALNDDPAADNPSAARAALAELREMLRVYLGAALA</sequence>
<dbReference type="PANTHER" id="PTHR30055">
    <property type="entry name" value="HTH-TYPE TRANSCRIPTIONAL REGULATOR RUTR"/>
    <property type="match status" value="1"/>
</dbReference>
<dbReference type="GO" id="GO:0000976">
    <property type="term" value="F:transcription cis-regulatory region binding"/>
    <property type="evidence" value="ECO:0007669"/>
    <property type="project" value="TreeGrafter"/>
</dbReference>
<gene>
    <name evidence="8" type="ORF">EV671_1006119</name>
</gene>
<keyword evidence="4" id="KW-0804">Transcription</keyword>
<evidence type="ECO:0000313" key="9">
    <source>
        <dbReference type="Proteomes" id="UP000295110"/>
    </source>
</evidence>
<dbReference type="PROSITE" id="PS50977">
    <property type="entry name" value="HTH_TETR_2"/>
    <property type="match status" value="1"/>
</dbReference>
<keyword evidence="3 5" id="KW-0238">DNA-binding</keyword>
<feature type="compositionally biased region" description="Polar residues" evidence="6">
    <location>
        <begin position="1"/>
        <end position="10"/>
    </location>
</feature>
<evidence type="ECO:0000256" key="4">
    <source>
        <dbReference type="ARBA" id="ARBA00023163"/>
    </source>
</evidence>
<dbReference type="RefSeq" id="WP_132570642.1">
    <property type="nucleotide sequence ID" value="NZ_CBCSGL010000003.1"/>
</dbReference>
<evidence type="ECO:0000256" key="2">
    <source>
        <dbReference type="ARBA" id="ARBA00023015"/>
    </source>
</evidence>
<evidence type="ECO:0000313" key="8">
    <source>
        <dbReference type="EMBL" id="TCV01193.1"/>
    </source>
</evidence>
<dbReference type="InterPro" id="IPR050109">
    <property type="entry name" value="HTH-type_TetR-like_transc_reg"/>
</dbReference>
<dbReference type="InterPro" id="IPR001647">
    <property type="entry name" value="HTH_TetR"/>
</dbReference>
<dbReference type="AlphaFoldDB" id="A0A4R3VBM6"/>
<dbReference type="Pfam" id="PF17918">
    <property type="entry name" value="TetR_C_15"/>
    <property type="match status" value="1"/>
</dbReference>
<evidence type="ECO:0000256" key="6">
    <source>
        <dbReference type="SAM" id="MobiDB-lite"/>
    </source>
</evidence>
<keyword evidence="9" id="KW-1185">Reference proteome</keyword>
<organism evidence="8 9">
    <name type="scientific">Roseateles saccharophilus</name>
    <name type="common">Pseudomonas saccharophila</name>
    <dbReference type="NCBI Taxonomy" id="304"/>
    <lineage>
        <taxon>Bacteria</taxon>
        <taxon>Pseudomonadati</taxon>
        <taxon>Pseudomonadota</taxon>
        <taxon>Betaproteobacteria</taxon>
        <taxon>Burkholderiales</taxon>
        <taxon>Sphaerotilaceae</taxon>
        <taxon>Roseateles</taxon>
    </lineage>
</organism>
<dbReference type="InterPro" id="IPR041669">
    <property type="entry name" value="TetR_C_15"/>
</dbReference>
<dbReference type="OrthoDB" id="9816320at2"/>
<dbReference type="Pfam" id="PF00440">
    <property type="entry name" value="TetR_N"/>
    <property type="match status" value="1"/>
</dbReference>
<reference evidence="8 9" key="1">
    <citation type="submission" date="2019-03" db="EMBL/GenBank/DDBJ databases">
        <title>Genomic Encyclopedia of Type Strains, Phase IV (KMG-IV): sequencing the most valuable type-strain genomes for metagenomic binning, comparative biology and taxonomic classification.</title>
        <authorList>
            <person name="Goeker M."/>
        </authorList>
    </citation>
    <scope>NUCLEOTIDE SEQUENCE [LARGE SCALE GENOMIC DNA]</scope>
    <source>
        <strain evidence="8 9">DSM 654</strain>
    </source>
</reference>
<feature type="DNA-binding region" description="H-T-H motif" evidence="5">
    <location>
        <begin position="45"/>
        <end position="64"/>
    </location>
</feature>
<dbReference type="GO" id="GO:0003700">
    <property type="term" value="F:DNA-binding transcription factor activity"/>
    <property type="evidence" value="ECO:0007669"/>
    <property type="project" value="TreeGrafter"/>
</dbReference>
<protein>
    <submittedName>
        <fullName evidence="8">TetR family transcriptional regulator</fullName>
    </submittedName>
</protein>